<organism evidence="2 3">
    <name type="scientific">Araneus ventricosus</name>
    <name type="common">Orbweaver spider</name>
    <name type="synonym">Epeira ventricosa</name>
    <dbReference type="NCBI Taxonomy" id="182803"/>
    <lineage>
        <taxon>Eukaryota</taxon>
        <taxon>Metazoa</taxon>
        <taxon>Ecdysozoa</taxon>
        <taxon>Arthropoda</taxon>
        <taxon>Chelicerata</taxon>
        <taxon>Arachnida</taxon>
        <taxon>Araneae</taxon>
        <taxon>Araneomorphae</taxon>
        <taxon>Entelegynae</taxon>
        <taxon>Araneoidea</taxon>
        <taxon>Araneidae</taxon>
        <taxon>Araneus</taxon>
    </lineage>
</organism>
<dbReference type="Proteomes" id="UP000499080">
    <property type="component" value="Unassembled WGS sequence"/>
</dbReference>
<protein>
    <submittedName>
        <fullName evidence="2">Uncharacterized protein</fullName>
    </submittedName>
</protein>
<comment type="caution">
    <text evidence="2">The sequence shown here is derived from an EMBL/GenBank/DDBJ whole genome shotgun (WGS) entry which is preliminary data.</text>
</comment>
<keyword evidence="1" id="KW-0732">Signal</keyword>
<gene>
    <name evidence="2" type="ORF">AVEN_173332_1</name>
</gene>
<evidence type="ECO:0000256" key="1">
    <source>
        <dbReference type="SAM" id="SignalP"/>
    </source>
</evidence>
<evidence type="ECO:0000313" key="2">
    <source>
        <dbReference type="EMBL" id="GBN96760.1"/>
    </source>
</evidence>
<dbReference type="EMBL" id="BGPR01026762">
    <property type="protein sequence ID" value="GBN96760.1"/>
    <property type="molecule type" value="Genomic_DNA"/>
</dbReference>
<evidence type="ECO:0000313" key="3">
    <source>
        <dbReference type="Proteomes" id="UP000499080"/>
    </source>
</evidence>
<name>A0A4Y2T9W5_ARAVE</name>
<keyword evidence="3" id="KW-1185">Reference proteome</keyword>
<dbReference type="AlphaFoldDB" id="A0A4Y2T9W5"/>
<feature type="signal peptide" evidence="1">
    <location>
        <begin position="1"/>
        <end position="18"/>
    </location>
</feature>
<proteinExistence type="predicted"/>
<accession>A0A4Y2T9W5</accession>
<feature type="chain" id="PRO_5021443002" evidence="1">
    <location>
        <begin position="19"/>
        <end position="155"/>
    </location>
</feature>
<sequence length="155" mass="17607">MTFLHVMTFWVAVSSTVGLRAERRHHLQTVCLQDAVLVDQTGENRLGLSLVGKGIPEKTPGDVTACRREYLRTAPSSEELLDLDRLATRFEARTSSEFYPLCELISCILKLIAELLGEASTKKIDDVVVKMSRLRDYFRAAQHVILDLWFQKHFG</sequence>
<reference evidence="2 3" key="1">
    <citation type="journal article" date="2019" name="Sci. Rep.">
        <title>Orb-weaving spider Araneus ventricosus genome elucidates the spidroin gene catalogue.</title>
        <authorList>
            <person name="Kono N."/>
            <person name="Nakamura H."/>
            <person name="Ohtoshi R."/>
            <person name="Moran D.A.P."/>
            <person name="Shinohara A."/>
            <person name="Yoshida Y."/>
            <person name="Fujiwara M."/>
            <person name="Mori M."/>
            <person name="Tomita M."/>
            <person name="Arakawa K."/>
        </authorList>
    </citation>
    <scope>NUCLEOTIDE SEQUENCE [LARGE SCALE GENOMIC DNA]</scope>
</reference>